<name>A0A161XEC7_9CLOT</name>
<keyword evidence="3" id="KW-1185">Reference proteome</keyword>
<evidence type="ECO:0000313" key="2">
    <source>
        <dbReference type="EMBL" id="KZL92756.1"/>
    </source>
</evidence>
<gene>
    <name evidence="2" type="ORF">CLMAG_25700</name>
</gene>
<reference evidence="2 3" key="1">
    <citation type="submission" date="2016-04" db="EMBL/GenBank/DDBJ databases">
        <title>Genome sequence of Clostridium magnum DSM 2767.</title>
        <authorList>
            <person name="Poehlein A."/>
            <person name="Uhlig R."/>
            <person name="Fischer R."/>
            <person name="Bahl H."/>
            <person name="Daniel R."/>
        </authorList>
    </citation>
    <scope>NUCLEOTIDE SEQUENCE [LARGE SCALE GENOMIC DNA]</scope>
    <source>
        <strain evidence="2 3">DSM 2767</strain>
    </source>
</reference>
<evidence type="ECO:0000313" key="3">
    <source>
        <dbReference type="Proteomes" id="UP000076603"/>
    </source>
</evidence>
<dbReference type="Proteomes" id="UP000076603">
    <property type="component" value="Unassembled WGS sequence"/>
</dbReference>
<accession>A0A161XEC7</accession>
<dbReference type="RefSeq" id="WP_066622462.1">
    <property type="nucleotide sequence ID" value="NZ_FQXL01000073.1"/>
</dbReference>
<dbReference type="InterPro" id="IPR018720">
    <property type="entry name" value="DUF2249"/>
</dbReference>
<proteinExistence type="predicted"/>
<protein>
    <recommendedName>
        <fullName evidence="1">DUF2249 domain-containing protein</fullName>
    </recommendedName>
</protein>
<comment type="caution">
    <text evidence="2">The sequence shown here is derived from an EMBL/GenBank/DDBJ whole genome shotgun (WGS) entry which is preliminary data.</text>
</comment>
<dbReference type="STRING" id="1121326.CLMAG_25700"/>
<dbReference type="PATRIC" id="fig|1121326.3.peg.2576"/>
<dbReference type="AlphaFoldDB" id="A0A161XEC7"/>
<organism evidence="2 3">
    <name type="scientific">Clostridium magnum DSM 2767</name>
    <dbReference type="NCBI Taxonomy" id="1121326"/>
    <lineage>
        <taxon>Bacteria</taxon>
        <taxon>Bacillati</taxon>
        <taxon>Bacillota</taxon>
        <taxon>Clostridia</taxon>
        <taxon>Eubacteriales</taxon>
        <taxon>Clostridiaceae</taxon>
        <taxon>Clostridium</taxon>
    </lineage>
</organism>
<evidence type="ECO:0000259" key="1">
    <source>
        <dbReference type="Pfam" id="PF10006"/>
    </source>
</evidence>
<sequence length="77" mass="9409">MIQFAAKVDARKYEPRDKHTIIFDTFDKLNSGEVMELTNDHDPRPLHYQFLIEREDKFDWQYIEQGPEIWRVAIRKK</sequence>
<feature type="domain" description="DUF2249" evidence="1">
    <location>
        <begin position="8"/>
        <end position="76"/>
    </location>
</feature>
<dbReference type="EMBL" id="LWAE01000002">
    <property type="protein sequence ID" value="KZL92756.1"/>
    <property type="molecule type" value="Genomic_DNA"/>
</dbReference>
<dbReference type="OrthoDB" id="9798996at2"/>
<dbReference type="Pfam" id="PF10006">
    <property type="entry name" value="DUF2249"/>
    <property type="match status" value="1"/>
</dbReference>